<dbReference type="InterPro" id="IPR001214">
    <property type="entry name" value="SET_dom"/>
</dbReference>
<name>A0A423WUD8_9PEZI</name>
<accession>A0A423WUD8</accession>
<organism evidence="3 4">
    <name type="scientific">Cytospora schulzeri</name>
    <dbReference type="NCBI Taxonomy" id="448051"/>
    <lineage>
        <taxon>Eukaryota</taxon>
        <taxon>Fungi</taxon>
        <taxon>Dikarya</taxon>
        <taxon>Ascomycota</taxon>
        <taxon>Pezizomycotina</taxon>
        <taxon>Sordariomycetes</taxon>
        <taxon>Sordariomycetidae</taxon>
        <taxon>Diaporthales</taxon>
        <taxon>Cytosporaceae</taxon>
        <taxon>Cytospora</taxon>
    </lineage>
</organism>
<feature type="region of interest" description="Disordered" evidence="1">
    <location>
        <begin position="19"/>
        <end position="42"/>
    </location>
</feature>
<dbReference type="AlphaFoldDB" id="A0A423WUD8"/>
<feature type="domain" description="SET" evidence="2">
    <location>
        <begin position="182"/>
        <end position="315"/>
    </location>
</feature>
<proteinExistence type="predicted"/>
<evidence type="ECO:0000259" key="2">
    <source>
        <dbReference type="Pfam" id="PF00856"/>
    </source>
</evidence>
<dbReference type="InterPro" id="IPR053185">
    <property type="entry name" value="SET_domain_protein"/>
</dbReference>
<dbReference type="PANTHER" id="PTHR47332">
    <property type="entry name" value="SET DOMAIN-CONTAINING PROTEIN 5"/>
    <property type="match status" value="1"/>
</dbReference>
<dbReference type="SUPFAM" id="SSF82199">
    <property type="entry name" value="SET domain"/>
    <property type="match status" value="1"/>
</dbReference>
<reference evidence="3 4" key="1">
    <citation type="submission" date="2015-09" db="EMBL/GenBank/DDBJ databases">
        <title>Host preference determinants of Valsa canker pathogens revealed by comparative genomics.</title>
        <authorList>
            <person name="Yin Z."/>
            <person name="Huang L."/>
        </authorList>
    </citation>
    <scope>NUCLEOTIDE SEQUENCE [LARGE SCALE GENOMIC DNA]</scope>
    <source>
        <strain evidence="3 4">03-1</strain>
    </source>
</reference>
<comment type="caution">
    <text evidence="3">The sequence shown here is derived from an EMBL/GenBank/DDBJ whole genome shotgun (WGS) entry which is preliminary data.</text>
</comment>
<dbReference type="Gene3D" id="2.170.270.10">
    <property type="entry name" value="SET domain"/>
    <property type="match status" value="1"/>
</dbReference>
<dbReference type="PANTHER" id="PTHR47332:SF6">
    <property type="entry name" value="SET DOMAIN-CONTAINING PROTEIN"/>
    <property type="match status" value="1"/>
</dbReference>
<dbReference type="OrthoDB" id="1028014at2759"/>
<evidence type="ECO:0000313" key="3">
    <source>
        <dbReference type="EMBL" id="ROW06949.1"/>
    </source>
</evidence>
<evidence type="ECO:0000313" key="4">
    <source>
        <dbReference type="Proteomes" id="UP000283895"/>
    </source>
</evidence>
<dbReference type="Pfam" id="PF00856">
    <property type="entry name" value="SET"/>
    <property type="match status" value="1"/>
</dbReference>
<keyword evidence="4" id="KW-1185">Reference proteome</keyword>
<dbReference type="Proteomes" id="UP000283895">
    <property type="component" value="Unassembled WGS sequence"/>
</dbReference>
<gene>
    <name evidence="3" type="ORF">VMCG_04086</name>
</gene>
<protein>
    <recommendedName>
        <fullName evidence="2">SET domain-containing protein</fullName>
    </recommendedName>
</protein>
<evidence type="ECO:0000256" key="1">
    <source>
        <dbReference type="SAM" id="MobiDB-lite"/>
    </source>
</evidence>
<sequence length="460" mass="51321">MLLLRLQLNPNLYPSIEDGLDDGLDDGPGIPKSRSRSDSESRSRSTMLPLHLASAWLSLLLSIQVGALIHQQVAFDNSDVCWWSLVPPDPICPVLNQRNLTEIVHNLISPYQWEGGQECVDVYCLYYNRGFAGGRGIAVITTRDSLERLERVGDLLNKYNVSVKRDQTYLPFNIGATDGNGGGIFARQPLSRGDLIMGHTPVLLVHHEFRHNIDQHTQHDFLELAIESLPAQTAALLVDELPHIPKHDRIADMLTTDAFPVDVGGEDGHHYGVFPEAAQQRHDCRPNTAFRIDPATLLLVTTAVRPIADGEELTLSRLAVSGLLSDRKDRAQLVGGPSGCQCSQCTLSVEESTESDNRLREIRWIHGQFTRDDTEDLSYGLITYLLKLYEDERLQCCMGGAYALAAVSFGLLGFGDHSSVYAHLVTEAQYVEQEGPPYWDAVVDLLYGYDIRRERSWITM</sequence>
<dbReference type="EMBL" id="LKEA01000009">
    <property type="protein sequence ID" value="ROW06949.1"/>
    <property type="molecule type" value="Genomic_DNA"/>
</dbReference>
<dbReference type="InterPro" id="IPR046341">
    <property type="entry name" value="SET_dom_sf"/>
</dbReference>
<dbReference type="STRING" id="356882.A0A423WUD8"/>